<dbReference type="AlphaFoldDB" id="A0A060PYZ2"/>
<dbReference type="InterPro" id="IPR011990">
    <property type="entry name" value="TPR-like_helical_dom_sf"/>
</dbReference>
<dbReference type="RefSeq" id="WP_041049897.1">
    <property type="nucleotide sequence ID" value="NZ_AP014523.1"/>
</dbReference>
<reference evidence="2 3" key="1">
    <citation type="submission" date="2013-11" db="EMBL/GenBank/DDBJ databases">
        <title>Estimation of Helicobacter pylori bacteriophage ecology using H. pylori isolates.</title>
        <authorList>
            <person name="Uchiyama J."/>
            <person name="Takemura-Uchiyama I."/>
            <person name="Ujihara T."/>
            <person name="Matsuzaki S."/>
        </authorList>
    </citation>
    <scope>NUCLEOTIDE SEQUENCE [LARGE SCALE GENOMIC DNA]</scope>
    <source>
        <strain evidence="2 3">NY40</strain>
    </source>
</reference>
<name>A0A060PYZ2_HELPX</name>
<protein>
    <recommendedName>
        <fullName evidence="1">Novel STAND NTPase 5 domain-containing protein</fullName>
    </recommendedName>
</protein>
<dbReference type="InterPro" id="IPR027417">
    <property type="entry name" value="P-loop_NTPase"/>
</dbReference>
<dbReference type="SUPFAM" id="SSF48452">
    <property type="entry name" value="TPR-like"/>
    <property type="match status" value="1"/>
</dbReference>
<evidence type="ECO:0000313" key="2">
    <source>
        <dbReference type="EMBL" id="BAO97336.1"/>
    </source>
</evidence>
<dbReference type="Pfam" id="PF13289">
    <property type="entry name" value="SIR2_2"/>
    <property type="match status" value="1"/>
</dbReference>
<dbReference type="Pfam" id="PF25199">
    <property type="entry name" value="nSTAND_NTPase5"/>
    <property type="match status" value="1"/>
</dbReference>
<dbReference type="SUPFAM" id="SSF52540">
    <property type="entry name" value="P-loop containing nucleoside triphosphate hydrolases"/>
    <property type="match status" value="1"/>
</dbReference>
<dbReference type="Proteomes" id="UP000031662">
    <property type="component" value="Chromosome"/>
</dbReference>
<accession>A0A060PYZ2</accession>
<gene>
    <name evidence="2" type="ORF">NY40_0313</name>
</gene>
<organism evidence="2 3">
    <name type="scientific">Helicobacter pylori NY40</name>
    <dbReference type="NCBI Taxonomy" id="1426844"/>
    <lineage>
        <taxon>Bacteria</taxon>
        <taxon>Pseudomonadati</taxon>
        <taxon>Campylobacterota</taxon>
        <taxon>Epsilonproteobacteria</taxon>
        <taxon>Campylobacterales</taxon>
        <taxon>Helicobacteraceae</taxon>
        <taxon>Helicobacter</taxon>
    </lineage>
</organism>
<dbReference type="InterPro" id="IPR057574">
    <property type="entry name" value="nSTAND_NTPase5_dom"/>
</dbReference>
<dbReference type="HOGENOM" id="CLU_017124_1_0_7"/>
<evidence type="ECO:0000259" key="1">
    <source>
        <dbReference type="Pfam" id="PF25199"/>
    </source>
</evidence>
<proteinExistence type="predicted"/>
<dbReference type="Gene3D" id="3.40.50.300">
    <property type="entry name" value="P-loop containing nucleotide triphosphate hydrolases"/>
    <property type="match status" value="1"/>
</dbReference>
<sequence>MAKIKDQDYEMWAREIARGSAVVFFGAGFSAGTTGFDGELPLGNQLRDKLGEFCGLERKYYETNDLKDVAEYCLKKQDHQKIVEKLKDIFRVKQSKDEQKVVVGWPWKSIYTTNYDDLVCYAGKQVNKNIDILTLESMLPSKSRNFCLHINGCVDRLEPEHLDNSFKLSRSSYVNSDVFANSSKWKDKFMNDLQYSALVVFMGYSLADMPIERILFAKTESMRKKTIFVVADPKNSDDDPIGDNKFEGYGKLLKIGMESFVNKIQECWPQDTNLGFNYLEQIIISNSLDVNIRDNDLKLFFEQGKFEDGWLRNEVLQYLKNGHQIRKSFSGKGFTLGDKITEGIKDKYSLKSPIQSDYVPKLIPRKEEIDEAKRELARDSVGILGVFGELGSGKTIFLRQLAVTLVESGKSVYFVRHGDFISQKEEIDTLLKQLKDGNEKAIIFIDSYLNQLKISQYIANKVRETRCVKLILATRAVDGHGDEGCKSISEDSSVEIGQLSDLDLGIFVQIISHLGLWSRSLSERSFKEQKKYLQKNCNAQMLLILLDIFNSEHIYNELVKSLNNVLNDKKIKKILFVICFLHVANITSKDIALFSYLLGDDGLGNLKSQHIKQLRALNLWIDDDSGSSILALFILHHMFSYDEITGYTFEILKRVRNTEKSYHNLSYQAYLKLLNYRTMSRVFGKEKDSDKDKKFRFLRSYYDDAKREISSLAEDPQFWLQYAMCHMPIGKFKEAQDYLNQAYGKAKQKNRLYNVDYIDNQQARLYIYQGTNAEDKEDAFRFFKQAVELLGERRKEDEYKYSIIESFWEFLEKHFLHFEKNKQEVIQKVLADHYEKFCDFCGQGPWYKQKIIRGCEKVFEKYLPNPEKPNLSKNLSSKWF</sequence>
<feature type="domain" description="Novel STAND NTPase 5" evidence="1">
    <location>
        <begin position="360"/>
        <end position="477"/>
    </location>
</feature>
<dbReference type="EMBL" id="AP014523">
    <property type="protein sequence ID" value="BAO97336.1"/>
    <property type="molecule type" value="Genomic_DNA"/>
</dbReference>
<evidence type="ECO:0000313" key="3">
    <source>
        <dbReference type="Proteomes" id="UP000031662"/>
    </source>
</evidence>